<dbReference type="CDD" id="cd00118">
    <property type="entry name" value="LysM"/>
    <property type="match status" value="1"/>
</dbReference>
<reference evidence="4" key="2">
    <citation type="submission" date="2020-09" db="EMBL/GenBank/DDBJ databases">
        <authorList>
            <person name="Sun Q."/>
            <person name="Kim S."/>
        </authorList>
    </citation>
    <scope>NUCLEOTIDE SEQUENCE</scope>
    <source>
        <strain evidence="4">KCTC 32513</strain>
    </source>
</reference>
<dbReference type="Gene3D" id="3.10.350.10">
    <property type="entry name" value="LysM domain"/>
    <property type="match status" value="1"/>
</dbReference>
<feature type="chain" id="PRO_5035220158" description="LysM domain-containing protein" evidence="2">
    <location>
        <begin position="21"/>
        <end position="282"/>
    </location>
</feature>
<accession>A0A8J3CTW4</accession>
<sequence length="282" mass="29732">MSARLLLLGTSILLASCATAQENPNYQHSTKYGVSQTQVATNGTITPNTTPRVQTASAQTDPRVMQTADPQTSSQYGAPTHHAGTQTNVTHTHAMGADHHLSAPHAIESDHIQTGYVGNEGVTLAAANPAPPQTSPTERAYNSNQMQGTPGYEMMRAQQSADDYSAAPAPEYTPYTPPLATPPAATGPRQITYDYGDNVSVSDTGSNRSSGPSYDQMSDQGRTGTAANIATGQSYMVREGDTVYSLSRRLCAPMADITTANAIGGDYAISIGQTLYLPNSRC</sequence>
<dbReference type="PROSITE" id="PS51782">
    <property type="entry name" value="LYSM"/>
    <property type="match status" value="1"/>
</dbReference>
<evidence type="ECO:0000313" key="4">
    <source>
        <dbReference type="EMBL" id="GHB00432.1"/>
    </source>
</evidence>
<dbReference type="EMBL" id="BMZH01000011">
    <property type="protein sequence ID" value="GHB00432.1"/>
    <property type="molecule type" value="Genomic_DNA"/>
</dbReference>
<dbReference type="InterPro" id="IPR036779">
    <property type="entry name" value="LysM_dom_sf"/>
</dbReference>
<feature type="region of interest" description="Disordered" evidence="1">
    <location>
        <begin position="159"/>
        <end position="222"/>
    </location>
</feature>
<dbReference type="SUPFAM" id="SSF54106">
    <property type="entry name" value="LysM domain"/>
    <property type="match status" value="1"/>
</dbReference>
<keyword evidence="5" id="KW-1185">Reference proteome</keyword>
<dbReference type="Proteomes" id="UP000634004">
    <property type="component" value="Unassembled WGS sequence"/>
</dbReference>
<dbReference type="RefSeq" id="WP_189498774.1">
    <property type="nucleotide sequence ID" value="NZ_BMZH01000011.1"/>
</dbReference>
<dbReference type="Pfam" id="PF01476">
    <property type="entry name" value="LysM"/>
    <property type="match status" value="1"/>
</dbReference>
<feature type="compositionally biased region" description="Polar residues" evidence="1">
    <location>
        <begin position="199"/>
        <end position="222"/>
    </location>
</feature>
<dbReference type="PROSITE" id="PS51257">
    <property type="entry name" value="PROKAR_LIPOPROTEIN"/>
    <property type="match status" value="1"/>
</dbReference>
<dbReference type="SMART" id="SM00257">
    <property type="entry name" value="LysM"/>
    <property type="match status" value="1"/>
</dbReference>
<dbReference type="InterPro" id="IPR018392">
    <property type="entry name" value="LysM"/>
</dbReference>
<evidence type="ECO:0000259" key="3">
    <source>
        <dbReference type="PROSITE" id="PS51782"/>
    </source>
</evidence>
<evidence type="ECO:0000256" key="1">
    <source>
        <dbReference type="SAM" id="MobiDB-lite"/>
    </source>
</evidence>
<feature type="compositionally biased region" description="Polar residues" evidence="1">
    <location>
        <begin position="135"/>
        <end position="148"/>
    </location>
</feature>
<keyword evidence="2" id="KW-0732">Signal</keyword>
<comment type="caution">
    <text evidence="4">The sequence shown here is derived from an EMBL/GenBank/DDBJ whole genome shotgun (WGS) entry which is preliminary data.</text>
</comment>
<proteinExistence type="predicted"/>
<feature type="signal peptide" evidence="2">
    <location>
        <begin position="1"/>
        <end position="20"/>
    </location>
</feature>
<feature type="domain" description="LysM" evidence="3">
    <location>
        <begin position="233"/>
        <end position="277"/>
    </location>
</feature>
<gene>
    <name evidence="4" type="ORF">GCM10009069_24030</name>
</gene>
<name>A0A8J3CTW4_9PROT</name>
<dbReference type="AlphaFoldDB" id="A0A8J3CTW4"/>
<protein>
    <recommendedName>
        <fullName evidence="3">LysM domain-containing protein</fullName>
    </recommendedName>
</protein>
<evidence type="ECO:0000256" key="2">
    <source>
        <dbReference type="SAM" id="SignalP"/>
    </source>
</evidence>
<evidence type="ECO:0000313" key="5">
    <source>
        <dbReference type="Proteomes" id="UP000634004"/>
    </source>
</evidence>
<organism evidence="4 5">
    <name type="scientific">Algimonas arctica</name>
    <dbReference type="NCBI Taxonomy" id="1479486"/>
    <lineage>
        <taxon>Bacteria</taxon>
        <taxon>Pseudomonadati</taxon>
        <taxon>Pseudomonadota</taxon>
        <taxon>Alphaproteobacteria</taxon>
        <taxon>Maricaulales</taxon>
        <taxon>Robiginitomaculaceae</taxon>
        <taxon>Algimonas</taxon>
    </lineage>
</organism>
<feature type="region of interest" description="Disordered" evidence="1">
    <location>
        <begin position="129"/>
        <end position="148"/>
    </location>
</feature>
<reference evidence="4" key="1">
    <citation type="journal article" date="2014" name="Int. J. Syst. Evol. Microbiol.">
        <title>Complete genome sequence of Corynebacterium casei LMG S-19264T (=DSM 44701T), isolated from a smear-ripened cheese.</title>
        <authorList>
            <consortium name="US DOE Joint Genome Institute (JGI-PGF)"/>
            <person name="Walter F."/>
            <person name="Albersmeier A."/>
            <person name="Kalinowski J."/>
            <person name="Ruckert C."/>
        </authorList>
    </citation>
    <scope>NUCLEOTIDE SEQUENCE</scope>
    <source>
        <strain evidence="4">KCTC 32513</strain>
    </source>
</reference>
<feature type="compositionally biased region" description="Polar residues" evidence="1">
    <location>
        <begin position="42"/>
        <end position="60"/>
    </location>
</feature>
<feature type="region of interest" description="Disordered" evidence="1">
    <location>
        <begin position="42"/>
        <end position="63"/>
    </location>
</feature>